<dbReference type="CDD" id="cd00067">
    <property type="entry name" value="GAL4"/>
    <property type="match status" value="1"/>
</dbReference>
<dbReference type="Proteomes" id="UP000030641">
    <property type="component" value="Unassembled WGS sequence"/>
</dbReference>
<dbReference type="Pfam" id="PF00172">
    <property type="entry name" value="Zn_clus"/>
    <property type="match status" value="1"/>
</dbReference>
<dbReference type="Pfam" id="PF04082">
    <property type="entry name" value="Fungal_trans"/>
    <property type="match status" value="1"/>
</dbReference>
<dbReference type="GeneID" id="25365404"/>
<dbReference type="InterPro" id="IPR036864">
    <property type="entry name" value="Zn2-C6_fun-type_DNA-bd_sf"/>
</dbReference>
<feature type="coiled-coil region" evidence="3">
    <location>
        <begin position="64"/>
        <end position="91"/>
    </location>
</feature>
<dbReference type="SUPFAM" id="SSF57701">
    <property type="entry name" value="Zn2/Cys6 DNA-binding domain"/>
    <property type="match status" value="1"/>
</dbReference>
<organism evidence="5 6">
    <name type="scientific">Aureobasidium subglaciale (strain EXF-2481)</name>
    <name type="common">Aureobasidium pullulans var. subglaciale</name>
    <dbReference type="NCBI Taxonomy" id="1043005"/>
    <lineage>
        <taxon>Eukaryota</taxon>
        <taxon>Fungi</taxon>
        <taxon>Dikarya</taxon>
        <taxon>Ascomycota</taxon>
        <taxon>Pezizomycotina</taxon>
        <taxon>Dothideomycetes</taxon>
        <taxon>Dothideomycetidae</taxon>
        <taxon>Dothideales</taxon>
        <taxon>Saccotheciaceae</taxon>
        <taxon>Aureobasidium</taxon>
    </lineage>
</organism>
<dbReference type="InterPro" id="IPR001138">
    <property type="entry name" value="Zn2Cys6_DnaBD"/>
</dbReference>
<protein>
    <recommendedName>
        <fullName evidence="4">Zn(2)-C6 fungal-type domain-containing protein</fullName>
    </recommendedName>
</protein>
<dbReference type="Gene3D" id="4.10.240.10">
    <property type="entry name" value="Zn(2)-C6 fungal-type DNA-binding domain"/>
    <property type="match status" value="1"/>
</dbReference>
<dbReference type="PANTHER" id="PTHR46910:SF5">
    <property type="entry name" value="ZN(II)2CYS6 TRANSCRIPTION FACTOR (EUROFUNG)"/>
    <property type="match status" value="1"/>
</dbReference>
<dbReference type="InterPro" id="IPR007219">
    <property type="entry name" value="XnlR_reg_dom"/>
</dbReference>
<proteinExistence type="predicted"/>
<dbReference type="STRING" id="1043005.A0A074YUK5"/>
<dbReference type="GO" id="GO:0000981">
    <property type="term" value="F:DNA-binding transcription factor activity, RNA polymerase II-specific"/>
    <property type="evidence" value="ECO:0007669"/>
    <property type="project" value="InterPro"/>
</dbReference>
<dbReference type="SMART" id="SM00906">
    <property type="entry name" value="Fungal_trans"/>
    <property type="match status" value="1"/>
</dbReference>
<accession>A0A074YUK5</accession>
<dbReference type="GO" id="GO:0008270">
    <property type="term" value="F:zinc ion binding"/>
    <property type="evidence" value="ECO:0007669"/>
    <property type="project" value="InterPro"/>
</dbReference>
<name>A0A074YUK5_AURSE</name>
<dbReference type="GO" id="GO:0006351">
    <property type="term" value="P:DNA-templated transcription"/>
    <property type="evidence" value="ECO:0007669"/>
    <property type="project" value="InterPro"/>
</dbReference>
<evidence type="ECO:0000313" key="6">
    <source>
        <dbReference type="Proteomes" id="UP000030641"/>
    </source>
</evidence>
<keyword evidence="1" id="KW-0479">Metal-binding</keyword>
<dbReference type="PANTHER" id="PTHR46910">
    <property type="entry name" value="TRANSCRIPTION FACTOR PDR1"/>
    <property type="match status" value="1"/>
</dbReference>
<dbReference type="InterPro" id="IPR050987">
    <property type="entry name" value="AtrR-like"/>
</dbReference>
<keyword evidence="6" id="KW-1185">Reference proteome</keyword>
<evidence type="ECO:0000256" key="3">
    <source>
        <dbReference type="SAM" id="Coils"/>
    </source>
</evidence>
<dbReference type="OMA" id="RILFWHI"/>
<evidence type="ECO:0000256" key="2">
    <source>
        <dbReference type="ARBA" id="ARBA00023242"/>
    </source>
</evidence>
<evidence type="ECO:0000259" key="4">
    <source>
        <dbReference type="PROSITE" id="PS50048"/>
    </source>
</evidence>
<dbReference type="PROSITE" id="PS00463">
    <property type="entry name" value="ZN2_CY6_FUNGAL_1"/>
    <property type="match status" value="1"/>
</dbReference>
<dbReference type="AlphaFoldDB" id="A0A074YUK5"/>
<feature type="domain" description="Zn(2)-C6 fungal-type" evidence="4">
    <location>
        <begin position="18"/>
        <end position="47"/>
    </location>
</feature>
<dbReference type="EMBL" id="KL584750">
    <property type="protein sequence ID" value="KEQ99849.1"/>
    <property type="molecule type" value="Genomic_DNA"/>
</dbReference>
<reference evidence="5 6" key="1">
    <citation type="journal article" date="2014" name="BMC Genomics">
        <title>Genome sequencing of four Aureobasidium pullulans varieties: biotechnological potential, stress tolerance, and description of new species.</title>
        <authorList>
            <person name="Gostin Ar C."/>
            <person name="Ohm R.A."/>
            <person name="Kogej T."/>
            <person name="Sonjak S."/>
            <person name="Turk M."/>
            <person name="Zajc J."/>
            <person name="Zalar P."/>
            <person name="Grube M."/>
            <person name="Sun H."/>
            <person name="Han J."/>
            <person name="Sharma A."/>
            <person name="Chiniquy J."/>
            <person name="Ngan C.Y."/>
            <person name="Lipzen A."/>
            <person name="Barry K."/>
            <person name="Grigoriev I.V."/>
            <person name="Gunde-Cimerman N."/>
        </authorList>
    </citation>
    <scope>NUCLEOTIDE SEQUENCE [LARGE SCALE GENOMIC DNA]</scope>
    <source>
        <strain evidence="5 6">EXF-2481</strain>
    </source>
</reference>
<dbReference type="HOGENOM" id="CLU_009377_1_1_1"/>
<keyword evidence="2" id="KW-0539">Nucleus</keyword>
<dbReference type="OrthoDB" id="103819at2759"/>
<keyword evidence="3" id="KW-0175">Coiled coil</keyword>
<evidence type="ECO:0000313" key="5">
    <source>
        <dbReference type="EMBL" id="KEQ99849.1"/>
    </source>
</evidence>
<dbReference type="PROSITE" id="PS50048">
    <property type="entry name" value="ZN2_CY6_FUNGAL_2"/>
    <property type="match status" value="1"/>
</dbReference>
<sequence length="679" mass="76874">MTDSEDGTNAFSKSLPRACDNCRVRKVRCDKTAPCSNCRTAGVTCKITSRQNDITKPRSRVLISNQYEQKIDRLEQRLEGIEKLLQTLVSTAKSPPQYTPSGQSSTTFTPAACTSTSVPIPVPTPQVEQFEGESSLVAHSRQAHEALQRLLEAAPTTIRNDPNTVNALAGLRNVLEKHRSEPRSLNLLARAGSLDELQYSDLPPQEEVMKLLACVEADELSDMFTWWLFDDIRDFYEMYDEFCQSPSGCPLAIQVIVYCALCWLMAGNPITQRAGLDTSKYSGYTPVLERHLEVCISSYNLFVEPTDLNIAALSTAGTYAIYAADVNAAWILTSTAARLCQSMGYHRLMPPKSGGTEVYEKRVILFWGVYFVDKSLSLRLGRASSLQDYDFSTSWRDIVKIWQSPGNAKAKAGHRLAKMTEWLELSLEMATIQGIIYDKLYSPGSIKNLSERQKLGQELVVKIHEILVLNMKCFTESGWLYEYTDYYKECGDVILYSLLTLVYRAMPEISNTQQWSLQAARSTMQVHHSCARKAEAMGSGIKVEYLTWSVMLCPFTPFIVLFRNVVTELNLDDLKLLEDFVASIEWLNDSNQRESLQRFHQLCHAFYNLAKHFVAARLRADYEHQAMTSAGQTLVMSTMQQPPTFEESLEDMTIPEDFQTWMDTHMDFMNNDWLAFGTL</sequence>
<evidence type="ECO:0000256" key="1">
    <source>
        <dbReference type="ARBA" id="ARBA00022723"/>
    </source>
</evidence>
<dbReference type="GO" id="GO:0003677">
    <property type="term" value="F:DNA binding"/>
    <property type="evidence" value="ECO:0007669"/>
    <property type="project" value="InterPro"/>
</dbReference>
<gene>
    <name evidence="5" type="ORF">AUEXF2481DRAFT_35771</name>
</gene>
<dbReference type="CDD" id="cd12148">
    <property type="entry name" value="fungal_TF_MHR"/>
    <property type="match status" value="1"/>
</dbReference>
<dbReference type="RefSeq" id="XP_013348199.1">
    <property type="nucleotide sequence ID" value="XM_013492745.1"/>
</dbReference>
<dbReference type="SMART" id="SM00066">
    <property type="entry name" value="GAL4"/>
    <property type="match status" value="1"/>
</dbReference>
<dbReference type="InParanoid" id="A0A074YUK5"/>